<reference evidence="2" key="1">
    <citation type="submission" date="2023-04" db="EMBL/GenBank/DDBJ databases">
        <title>Chromosome-level genome of Chaenocephalus aceratus.</title>
        <authorList>
            <person name="Park H."/>
        </authorList>
    </citation>
    <scope>NUCLEOTIDE SEQUENCE</scope>
    <source>
        <strain evidence="2">DE</strain>
        <tissue evidence="2">Muscle</tissue>
    </source>
</reference>
<evidence type="ECO:0000313" key="3">
    <source>
        <dbReference type="Proteomes" id="UP001228049"/>
    </source>
</evidence>
<comment type="caution">
    <text evidence="2">The sequence shown here is derived from an EMBL/GenBank/DDBJ whole genome shotgun (WGS) entry which is preliminary data.</text>
</comment>
<feature type="region of interest" description="Disordered" evidence="1">
    <location>
        <begin position="81"/>
        <end position="120"/>
    </location>
</feature>
<dbReference type="Proteomes" id="UP001228049">
    <property type="component" value="Unassembled WGS sequence"/>
</dbReference>
<dbReference type="AlphaFoldDB" id="A0AAD9B4M9"/>
<accession>A0AAD9B4M9</accession>
<proteinExistence type="predicted"/>
<evidence type="ECO:0000313" key="2">
    <source>
        <dbReference type="EMBL" id="KAK1876601.1"/>
    </source>
</evidence>
<gene>
    <name evidence="2" type="ORF">KUDE01_001924</name>
</gene>
<feature type="compositionally biased region" description="Polar residues" evidence="1">
    <location>
        <begin position="81"/>
        <end position="96"/>
    </location>
</feature>
<evidence type="ECO:0000256" key="1">
    <source>
        <dbReference type="SAM" id="MobiDB-lite"/>
    </source>
</evidence>
<feature type="non-terminal residue" evidence="2">
    <location>
        <position position="1"/>
    </location>
</feature>
<dbReference type="EMBL" id="JASDAP010000028">
    <property type="protein sequence ID" value="KAK1876601.1"/>
    <property type="molecule type" value="Genomic_DNA"/>
</dbReference>
<name>A0AAD9B4M9_DISEL</name>
<feature type="non-terminal residue" evidence="2">
    <location>
        <position position="120"/>
    </location>
</feature>
<protein>
    <submittedName>
        <fullName evidence="2">Uncharacterized protein</fullName>
    </submittedName>
</protein>
<feature type="compositionally biased region" description="Polar residues" evidence="1">
    <location>
        <begin position="110"/>
        <end position="120"/>
    </location>
</feature>
<keyword evidence="3" id="KW-1185">Reference proteome</keyword>
<sequence>TPALKGTLKLGIAPPKENLSLLSRVPGLALALRKKRDGIAQGDNQRALPRNSCPSLGEGASEAWVEAVPYGSARRHVITISLNTGQSKHPSGNMARSTPSPPSFSSRKSNQAGSVCKLQS</sequence>
<organism evidence="2 3">
    <name type="scientific">Dissostichus eleginoides</name>
    <name type="common">Patagonian toothfish</name>
    <name type="synonym">Dissostichus amissus</name>
    <dbReference type="NCBI Taxonomy" id="100907"/>
    <lineage>
        <taxon>Eukaryota</taxon>
        <taxon>Metazoa</taxon>
        <taxon>Chordata</taxon>
        <taxon>Craniata</taxon>
        <taxon>Vertebrata</taxon>
        <taxon>Euteleostomi</taxon>
        <taxon>Actinopterygii</taxon>
        <taxon>Neopterygii</taxon>
        <taxon>Teleostei</taxon>
        <taxon>Neoteleostei</taxon>
        <taxon>Acanthomorphata</taxon>
        <taxon>Eupercaria</taxon>
        <taxon>Perciformes</taxon>
        <taxon>Notothenioidei</taxon>
        <taxon>Nototheniidae</taxon>
        <taxon>Dissostichus</taxon>
    </lineage>
</organism>